<feature type="transmembrane region" description="Helical" evidence="7">
    <location>
        <begin position="316"/>
        <end position="335"/>
    </location>
</feature>
<keyword evidence="4 7" id="KW-1133">Transmembrane helix</keyword>
<feature type="transmembrane region" description="Helical" evidence="7">
    <location>
        <begin position="271"/>
        <end position="304"/>
    </location>
</feature>
<comment type="caution">
    <text evidence="8">The sequence shown here is derived from an EMBL/GenBank/DDBJ whole genome shotgun (WGS) entry which is preliminary data.</text>
</comment>
<evidence type="ECO:0000256" key="4">
    <source>
        <dbReference type="ARBA" id="ARBA00022989"/>
    </source>
</evidence>
<dbReference type="InterPro" id="IPR001851">
    <property type="entry name" value="ABC_transp_permease"/>
</dbReference>
<dbReference type="PANTHER" id="PTHR32196:SF72">
    <property type="entry name" value="RIBOSE IMPORT PERMEASE PROTEIN RBSC"/>
    <property type="match status" value="1"/>
</dbReference>
<evidence type="ECO:0000256" key="2">
    <source>
        <dbReference type="ARBA" id="ARBA00022475"/>
    </source>
</evidence>
<organism evidence="8 9">
    <name type="scientific">Actinomadura alba</name>
    <dbReference type="NCBI Taxonomy" id="406431"/>
    <lineage>
        <taxon>Bacteria</taxon>
        <taxon>Bacillati</taxon>
        <taxon>Actinomycetota</taxon>
        <taxon>Actinomycetes</taxon>
        <taxon>Streptosporangiales</taxon>
        <taxon>Thermomonosporaceae</taxon>
        <taxon>Actinomadura</taxon>
    </lineage>
</organism>
<dbReference type="CDD" id="cd06579">
    <property type="entry name" value="TM_PBP1_transp_AraH_like"/>
    <property type="match status" value="1"/>
</dbReference>
<reference evidence="8 9" key="1">
    <citation type="submission" date="2020-06" db="EMBL/GenBank/DDBJ databases">
        <title>Actinomadura xiongansis sp. nov., isolated from soil of Baiyangdian.</title>
        <authorList>
            <person name="Zhang X."/>
        </authorList>
    </citation>
    <scope>NUCLEOTIDE SEQUENCE [LARGE SCALE GENOMIC DNA]</scope>
    <source>
        <strain evidence="8 9">HBUM206468</strain>
    </source>
</reference>
<feature type="transmembrane region" description="Helical" evidence="7">
    <location>
        <begin position="185"/>
        <end position="206"/>
    </location>
</feature>
<name>A0ABR7LXM6_9ACTN</name>
<dbReference type="Proteomes" id="UP000805614">
    <property type="component" value="Unassembled WGS sequence"/>
</dbReference>
<dbReference type="EMBL" id="JABVEC010000028">
    <property type="protein sequence ID" value="MBC6469524.1"/>
    <property type="molecule type" value="Genomic_DNA"/>
</dbReference>
<comment type="subcellular location">
    <subcellularLocation>
        <location evidence="1">Cell membrane</location>
        <topology evidence="1">Multi-pass membrane protein</topology>
    </subcellularLocation>
</comment>
<proteinExistence type="predicted"/>
<evidence type="ECO:0000256" key="5">
    <source>
        <dbReference type="ARBA" id="ARBA00023136"/>
    </source>
</evidence>
<feature type="transmembrane region" description="Helical" evidence="7">
    <location>
        <begin position="32"/>
        <end position="52"/>
    </location>
</feature>
<protein>
    <submittedName>
        <fullName evidence="8">ABC transporter permease</fullName>
    </submittedName>
</protein>
<evidence type="ECO:0000256" key="1">
    <source>
        <dbReference type="ARBA" id="ARBA00004651"/>
    </source>
</evidence>
<keyword evidence="3 7" id="KW-0812">Transmembrane</keyword>
<feature type="transmembrane region" description="Helical" evidence="7">
    <location>
        <begin position="147"/>
        <end position="164"/>
    </location>
</feature>
<dbReference type="RefSeq" id="WP_187246572.1">
    <property type="nucleotide sequence ID" value="NZ_BAAAOK010000025.1"/>
</dbReference>
<evidence type="ECO:0000313" key="9">
    <source>
        <dbReference type="Proteomes" id="UP000805614"/>
    </source>
</evidence>
<evidence type="ECO:0000313" key="8">
    <source>
        <dbReference type="EMBL" id="MBC6469524.1"/>
    </source>
</evidence>
<keyword evidence="2" id="KW-1003">Cell membrane</keyword>
<feature type="region of interest" description="Disordered" evidence="6">
    <location>
        <begin position="1"/>
        <end position="22"/>
    </location>
</feature>
<sequence>MTEVTTAPPSKRRGRDPRPEPGADEILGLGQIFSRGLGGIPVLLVLAFTLSLTTDTFLTGTNLDNLGRQVSIYAILGAAQLLVIITAGIDLSVGSVVGIAGVVAAKAVFETTGGLPIVWAVLLALAVGALAGLINGVLVAVVRLPPFIVTLGMMGIARGATLLITDGRTVQPLPEGFSRLAGGSVFGIANLTWVMLIVTVAVAFFLRRTVWGRYLYAVGSNAESARLTGVPVRAVQISAYTLSGLLAALAGLLLASRLGNGVPTAGTGYELQAIAACVIGGASLFGARGTALGALVGALIVGTLDNGGTLLGIDPFWLQILTGVLILVAVASEHLQKLRARGRAPSS</sequence>
<evidence type="ECO:0000256" key="6">
    <source>
        <dbReference type="SAM" id="MobiDB-lite"/>
    </source>
</evidence>
<keyword evidence="5 7" id="KW-0472">Membrane</keyword>
<feature type="transmembrane region" description="Helical" evidence="7">
    <location>
        <begin position="72"/>
        <end position="105"/>
    </location>
</feature>
<dbReference type="PANTHER" id="PTHR32196">
    <property type="entry name" value="ABC TRANSPORTER PERMEASE PROTEIN YPHD-RELATED-RELATED"/>
    <property type="match status" value="1"/>
</dbReference>
<gene>
    <name evidence="8" type="ORF">HKK74_29130</name>
</gene>
<evidence type="ECO:0000256" key="3">
    <source>
        <dbReference type="ARBA" id="ARBA00022692"/>
    </source>
</evidence>
<keyword evidence="9" id="KW-1185">Reference proteome</keyword>
<accession>A0ABR7LXM6</accession>
<dbReference type="Pfam" id="PF02653">
    <property type="entry name" value="BPD_transp_2"/>
    <property type="match status" value="1"/>
</dbReference>
<feature type="transmembrane region" description="Helical" evidence="7">
    <location>
        <begin position="117"/>
        <end position="141"/>
    </location>
</feature>
<evidence type="ECO:0000256" key="7">
    <source>
        <dbReference type="SAM" id="Phobius"/>
    </source>
</evidence>